<evidence type="ECO:0000313" key="2">
    <source>
        <dbReference type="Proteomes" id="UP000274822"/>
    </source>
</evidence>
<sequence>MVNKNCQYKHQSILELHENKRHAIRDGHGDRTRTNRDRLASEDIYQFRAFRELTTEVHGLGGARSQTIVAEHNETLATAERKDFVVHPKRHIRVGAKLFAGLHDDLLDEEVHLRVRIVAGRPKGLATSGVSSAGVGLLIAVIDNRDTLSEEREREGILEQGEVVVCIEEARVVVVVDKVGE</sequence>
<dbReference type="EMBL" id="RBNJ01012574">
    <property type="protein sequence ID" value="RUS25593.1"/>
    <property type="molecule type" value="Genomic_DNA"/>
</dbReference>
<proteinExistence type="predicted"/>
<accession>A0A433Q736</accession>
<dbReference type="AlphaFoldDB" id="A0A433Q736"/>
<reference evidence="1 2" key="1">
    <citation type="journal article" date="2018" name="New Phytol.">
        <title>Phylogenomics of Endogonaceae and evolution of mycorrhizas within Mucoromycota.</title>
        <authorList>
            <person name="Chang Y."/>
            <person name="Desiro A."/>
            <person name="Na H."/>
            <person name="Sandor L."/>
            <person name="Lipzen A."/>
            <person name="Clum A."/>
            <person name="Barry K."/>
            <person name="Grigoriev I.V."/>
            <person name="Martin F.M."/>
            <person name="Stajich J.E."/>
            <person name="Smith M.E."/>
            <person name="Bonito G."/>
            <person name="Spatafora J.W."/>
        </authorList>
    </citation>
    <scope>NUCLEOTIDE SEQUENCE [LARGE SCALE GENOMIC DNA]</scope>
    <source>
        <strain evidence="1 2">AD002</strain>
    </source>
</reference>
<gene>
    <name evidence="1" type="ORF">BC938DRAFT_471925</name>
</gene>
<dbReference type="Proteomes" id="UP000274822">
    <property type="component" value="Unassembled WGS sequence"/>
</dbReference>
<organism evidence="1 2">
    <name type="scientific">Jimgerdemannia flammicorona</name>
    <dbReference type="NCBI Taxonomy" id="994334"/>
    <lineage>
        <taxon>Eukaryota</taxon>
        <taxon>Fungi</taxon>
        <taxon>Fungi incertae sedis</taxon>
        <taxon>Mucoromycota</taxon>
        <taxon>Mucoromycotina</taxon>
        <taxon>Endogonomycetes</taxon>
        <taxon>Endogonales</taxon>
        <taxon>Endogonaceae</taxon>
        <taxon>Jimgerdemannia</taxon>
    </lineage>
</organism>
<evidence type="ECO:0000313" key="1">
    <source>
        <dbReference type="EMBL" id="RUS25593.1"/>
    </source>
</evidence>
<name>A0A433Q736_9FUNG</name>
<keyword evidence="2" id="KW-1185">Reference proteome</keyword>
<comment type="caution">
    <text evidence="1">The sequence shown here is derived from an EMBL/GenBank/DDBJ whole genome shotgun (WGS) entry which is preliminary data.</text>
</comment>
<protein>
    <submittedName>
        <fullName evidence="1">Uncharacterized protein</fullName>
    </submittedName>
</protein>